<feature type="compositionally biased region" description="Gly residues" evidence="1">
    <location>
        <begin position="108"/>
        <end position="124"/>
    </location>
</feature>
<dbReference type="EMBL" id="BMWE01000012">
    <property type="protein sequence ID" value="GGY31246.1"/>
    <property type="molecule type" value="Genomic_DNA"/>
</dbReference>
<feature type="region of interest" description="Disordered" evidence="1">
    <location>
        <begin position="105"/>
        <end position="138"/>
    </location>
</feature>
<evidence type="ECO:0000313" key="3">
    <source>
        <dbReference type="Proteomes" id="UP000653308"/>
    </source>
</evidence>
<dbReference type="Proteomes" id="UP000653308">
    <property type="component" value="Unassembled WGS sequence"/>
</dbReference>
<sequence length="138" mass="14198">MDPRRLADVATPGKLGDYLSSLPKLPATHHAGPATTVRTTVHDGHRIVVSTRYEITVDGLPIGAHLGVHPNGQVHCHALPAYQFLSALAAVRALIDNYPEEFPADLAGPGGGGHGGGHDGGQVHGDGHGGGRHEHGGD</sequence>
<evidence type="ECO:0000256" key="1">
    <source>
        <dbReference type="SAM" id="MobiDB-lite"/>
    </source>
</evidence>
<name>A0ABQ3A3E8_9ACTN</name>
<feature type="compositionally biased region" description="Basic and acidic residues" evidence="1">
    <location>
        <begin position="125"/>
        <end position="138"/>
    </location>
</feature>
<protein>
    <submittedName>
        <fullName evidence="2">Uncharacterized protein</fullName>
    </submittedName>
</protein>
<gene>
    <name evidence="2" type="ORF">GCM10010384_43060</name>
</gene>
<reference evidence="3" key="1">
    <citation type="journal article" date="2019" name="Int. J. Syst. Evol. Microbiol.">
        <title>The Global Catalogue of Microorganisms (GCM) 10K type strain sequencing project: providing services to taxonomists for standard genome sequencing and annotation.</title>
        <authorList>
            <consortium name="The Broad Institute Genomics Platform"/>
            <consortium name="The Broad Institute Genome Sequencing Center for Infectious Disease"/>
            <person name="Wu L."/>
            <person name="Ma J."/>
        </authorList>
    </citation>
    <scope>NUCLEOTIDE SEQUENCE [LARGE SCALE GENOMIC DNA]</scope>
    <source>
        <strain evidence="3">JCM 4957</strain>
    </source>
</reference>
<evidence type="ECO:0000313" key="2">
    <source>
        <dbReference type="EMBL" id="GGY31246.1"/>
    </source>
</evidence>
<comment type="caution">
    <text evidence="2">The sequence shown here is derived from an EMBL/GenBank/DDBJ whole genome shotgun (WGS) entry which is preliminary data.</text>
</comment>
<keyword evidence="3" id="KW-1185">Reference proteome</keyword>
<proteinExistence type="predicted"/>
<dbReference type="RefSeq" id="WP_190199503.1">
    <property type="nucleotide sequence ID" value="NZ_BMWE01000012.1"/>
</dbReference>
<accession>A0ABQ3A3E8</accession>
<organism evidence="2 3">
    <name type="scientific">Streptomyces djakartensis</name>
    <dbReference type="NCBI Taxonomy" id="68193"/>
    <lineage>
        <taxon>Bacteria</taxon>
        <taxon>Bacillati</taxon>
        <taxon>Actinomycetota</taxon>
        <taxon>Actinomycetes</taxon>
        <taxon>Kitasatosporales</taxon>
        <taxon>Streptomycetaceae</taxon>
        <taxon>Streptomyces</taxon>
    </lineage>
</organism>